<evidence type="ECO:0000256" key="3">
    <source>
        <dbReference type="SAM" id="MobiDB-lite"/>
    </source>
</evidence>
<evidence type="ECO:0000256" key="2">
    <source>
        <dbReference type="ARBA" id="ARBA00022490"/>
    </source>
</evidence>
<dbReference type="AlphaFoldDB" id="A0ABD3SBI6"/>
<proteinExistence type="predicted"/>
<protein>
    <submittedName>
        <fullName evidence="4">Uncharacterized protein</fullName>
    </submittedName>
</protein>
<dbReference type="InterPro" id="IPR039900">
    <property type="entry name" value="Pat1-like"/>
</dbReference>
<evidence type="ECO:0000313" key="4">
    <source>
        <dbReference type="EMBL" id="KAL3821771.1"/>
    </source>
</evidence>
<name>A0ABD3SBI6_9STRA</name>
<organism evidence="4 5">
    <name type="scientific">Cyclostephanos tholiformis</name>
    <dbReference type="NCBI Taxonomy" id="382380"/>
    <lineage>
        <taxon>Eukaryota</taxon>
        <taxon>Sar</taxon>
        <taxon>Stramenopiles</taxon>
        <taxon>Ochrophyta</taxon>
        <taxon>Bacillariophyta</taxon>
        <taxon>Coscinodiscophyceae</taxon>
        <taxon>Thalassiosirophycidae</taxon>
        <taxon>Stephanodiscales</taxon>
        <taxon>Stephanodiscaceae</taxon>
        <taxon>Cyclostephanos</taxon>
    </lineage>
</organism>
<keyword evidence="2" id="KW-0963">Cytoplasm</keyword>
<reference evidence="4 5" key="1">
    <citation type="submission" date="2024-10" db="EMBL/GenBank/DDBJ databases">
        <title>Updated reference genomes for cyclostephanoid diatoms.</title>
        <authorList>
            <person name="Roberts W.R."/>
            <person name="Alverson A.J."/>
        </authorList>
    </citation>
    <scope>NUCLEOTIDE SEQUENCE [LARGE SCALE GENOMIC DNA]</scope>
    <source>
        <strain evidence="4 5">AJA228-03</strain>
    </source>
</reference>
<comment type="subcellular location">
    <subcellularLocation>
        <location evidence="1">Cytoplasm</location>
        <location evidence="1">P-body</location>
    </subcellularLocation>
</comment>
<evidence type="ECO:0000313" key="5">
    <source>
        <dbReference type="Proteomes" id="UP001530377"/>
    </source>
</evidence>
<keyword evidence="5" id="KW-1185">Reference proteome</keyword>
<dbReference type="EMBL" id="JALLPB020000085">
    <property type="protein sequence ID" value="KAL3821771.1"/>
    <property type="molecule type" value="Genomic_DNA"/>
</dbReference>
<accession>A0ABD3SBI6</accession>
<evidence type="ECO:0000256" key="1">
    <source>
        <dbReference type="ARBA" id="ARBA00004201"/>
    </source>
</evidence>
<comment type="caution">
    <text evidence="4">The sequence shown here is derived from an EMBL/GenBank/DDBJ whole genome shotgun (WGS) entry which is preliminary data.</text>
</comment>
<dbReference type="Proteomes" id="UP001530377">
    <property type="component" value="Unassembled WGS sequence"/>
</dbReference>
<gene>
    <name evidence="4" type="ORF">ACHAXA_000270</name>
</gene>
<dbReference type="GO" id="GO:0000932">
    <property type="term" value="C:P-body"/>
    <property type="evidence" value="ECO:0007669"/>
    <property type="project" value="UniProtKB-SubCell"/>
</dbReference>
<feature type="region of interest" description="Disordered" evidence="3">
    <location>
        <begin position="509"/>
        <end position="547"/>
    </location>
</feature>
<feature type="compositionally biased region" description="Pro residues" evidence="3">
    <location>
        <begin position="256"/>
        <end position="271"/>
    </location>
</feature>
<sequence length="768" mass="81712">MMETEDLLDSLGGSLLNDLLSELNAATDDSNHSNDDEVLALLERELASTYYRDRSDADDALPMMMGGGGGRPTAASFVVDNQQRLKHATMDLLPVPASGGGIGDGSDEWSASISRFGSMSLVSDFLAADTATKEQLSGSSTTRTTSEERVVATNVSNNDGRRPFEELFDYDGDDEEYALEEDVGGGVGVGTTITGGTAAMGDLASLLLGASSRSRKAPSASTAATAMALDAAGRTPEVVPPPIRGGASSSEVGRSPPSPPPPSVPKPPPGPIAFAPHQIYHPMPVLPPTAIFPHHHQHHQHQHHPAMALNYNPILPPPPHTNVPSGGLILPPPPPAPVIVAPFDDDEFPALGTTTEVASARVDGIIPTSPVAEATSAVVVVGGGAPPPPSMAQCILNNPNPRAPPIDARLVSSGHMPSKDVCLVVHMMLRSLKSLDAYNDDYYHWSVANKVASNIMGILPPPGVGIAAGNVPLPNPVWKETKVLARAQEEKFETAVRARAKTFSDKNRSLGQLERSNVKRPKALLNTPAMRRDDDAESGAMADSKYESEQQSGRIQLWKARVTIDRGYTALLSLIELRRLIQANVGAPGLIGDLMVDVKANVDLLHSSLGVSVQVNSMEGKTIDVDDERLARTLSMPKGRVLCTRAIEEGILPHSSACAILPMTLMCILSSPSSADAEDRLIHALTGLILLTNPSVDPMIFCRCLDVPISLARDNKNDISAIASSRMRMNLLHAILSMGKDVCAGSRASEDWSQREDIFRVILEESQK</sequence>
<dbReference type="PANTHER" id="PTHR21551:SF0">
    <property type="entry name" value="PROTEIN ASSOCIATED WITH TOPO II RELATED-1, ISOFORM A"/>
    <property type="match status" value="1"/>
</dbReference>
<dbReference type="PANTHER" id="PTHR21551">
    <property type="entry name" value="TOPOISOMERASE II-ASSOCIATED PROTEIN PAT1"/>
    <property type="match status" value="1"/>
</dbReference>
<feature type="region of interest" description="Disordered" evidence="3">
    <location>
        <begin position="232"/>
        <end position="277"/>
    </location>
</feature>